<comment type="caution">
    <text evidence="1">The sequence shown here is derived from an EMBL/GenBank/DDBJ whole genome shotgun (WGS) entry which is preliminary data.</text>
</comment>
<dbReference type="AlphaFoldDB" id="X1JFS1"/>
<evidence type="ECO:0000313" key="1">
    <source>
        <dbReference type="EMBL" id="GAH93541.1"/>
    </source>
</evidence>
<organism evidence="1">
    <name type="scientific">marine sediment metagenome</name>
    <dbReference type="NCBI Taxonomy" id="412755"/>
    <lineage>
        <taxon>unclassified sequences</taxon>
        <taxon>metagenomes</taxon>
        <taxon>ecological metagenomes</taxon>
    </lineage>
</organism>
<gene>
    <name evidence="1" type="ORF">S03H2_68970</name>
</gene>
<reference evidence="1" key="1">
    <citation type="journal article" date="2014" name="Front. Microbiol.">
        <title>High frequency of phylogenetically diverse reductive dehalogenase-homologous genes in deep subseafloor sedimentary metagenomes.</title>
        <authorList>
            <person name="Kawai M."/>
            <person name="Futagami T."/>
            <person name="Toyoda A."/>
            <person name="Takaki Y."/>
            <person name="Nishi S."/>
            <person name="Hori S."/>
            <person name="Arai W."/>
            <person name="Tsubouchi T."/>
            <person name="Morono Y."/>
            <person name="Uchiyama I."/>
            <person name="Ito T."/>
            <person name="Fujiyama A."/>
            <person name="Inagaki F."/>
            <person name="Takami H."/>
        </authorList>
    </citation>
    <scope>NUCLEOTIDE SEQUENCE</scope>
    <source>
        <strain evidence="1">Expedition CK06-06</strain>
    </source>
</reference>
<dbReference type="EMBL" id="BARU01045462">
    <property type="protein sequence ID" value="GAH93541.1"/>
    <property type="molecule type" value="Genomic_DNA"/>
</dbReference>
<protein>
    <submittedName>
        <fullName evidence="1">Uncharacterized protein</fullName>
    </submittedName>
</protein>
<feature type="non-terminal residue" evidence="1">
    <location>
        <position position="1"/>
    </location>
</feature>
<name>X1JFS1_9ZZZZ</name>
<proteinExistence type="predicted"/>
<accession>X1JFS1</accession>
<sequence>NLIKLLWPNSLFEISKVRLTGDTIIGYPGIGPVASSFIFVMEAGDKVFFCLEPI</sequence>